<feature type="transmembrane region" description="Helical" evidence="1">
    <location>
        <begin position="43"/>
        <end position="62"/>
    </location>
</feature>
<gene>
    <name evidence="3" type="ORF">V5R04_03535</name>
</gene>
<keyword evidence="1" id="KW-1133">Transmembrane helix</keyword>
<keyword evidence="3" id="KW-0540">Nuclease</keyword>
<feature type="transmembrane region" description="Helical" evidence="1">
    <location>
        <begin position="214"/>
        <end position="230"/>
    </location>
</feature>
<evidence type="ECO:0000256" key="1">
    <source>
        <dbReference type="SAM" id="Phobius"/>
    </source>
</evidence>
<feature type="transmembrane region" description="Helical" evidence="1">
    <location>
        <begin position="74"/>
        <end position="92"/>
    </location>
</feature>
<feature type="transmembrane region" description="Helical" evidence="1">
    <location>
        <begin position="330"/>
        <end position="353"/>
    </location>
</feature>
<keyword evidence="1" id="KW-0812">Transmembrane</keyword>
<dbReference type="InterPro" id="IPR005135">
    <property type="entry name" value="Endo/exonuclease/phosphatase"/>
</dbReference>
<feature type="transmembrane region" description="Helical" evidence="1">
    <location>
        <begin position="268"/>
        <end position="292"/>
    </location>
</feature>
<protein>
    <submittedName>
        <fullName evidence="3">Endonuclease/exonuclease/phosphatase family protein</fullName>
    </submittedName>
</protein>
<feature type="transmembrane region" description="Helical" evidence="1">
    <location>
        <begin position="126"/>
        <end position="145"/>
    </location>
</feature>
<dbReference type="InterPro" id="IPR051916">
    <property type="entry name" value="GPI-anchor_lipid_remodeler"/>
</dbReference>
<accession>A0AAU7DY75</accession>
<keyword evidence="1" id="KW-0472">Membrane</keyword>
<dbReference type="InterPro" id="IPR036691">
    <property type="entry name" value="Endo/exonu/phosph_ase_sf"/>
</dbReference>
<feature type="transmembrane region" description="Helical" evidence="1">
    <location>
        <begin position="157"/>
        <end position="176"/>
    </location>
</feature>
<evidence type="ECO:0000313" key="3">
    <source>
        <dbReference type="EMBL" id="XBH22314.1"/>
    </source>
</evidence>
<organism evidence="3">
    <name type="scientific">Jonesiaceae bacterium BS-20</name>
    <dbReference type="NCBI Taxonomy" id="3120821"/>
    <lineage>
        <taxon>Bacteria</taxon>
        <taxon>Bacillati</taxon>
        <taxon>Actinomycetota</taxon>
        <taxon>Actinomycetes</taxon>
        <taxon>Micrococcales</taxon>
        <taxon>Jonesiaceae</taxon>
    </lineage>
</organism>
<dbReference type="GO" id="GO:0006506">
    <property type="term" value="P:GPI anchor biosynthetic process"/>
    <property type="evidence" value="ECO:0007669"/>
    <property type="project" value="TreeGrafter"/>
</dbReference>
<dbReference type="SUPFAM" id="SSF56219">
    <property type="entry name" value="DNase I-like"/>
    <property type="match status" value="1"/>
</dbReference>
<dbReference type="Gene3D" id="3.60.10.10">
    <property type="entry name" value="Endonuclease/exonuclease/phosphatase"/>
    <property type="match status" value="1"/>
</dbReference>
<keyword evidence="3" id="KW-0255">Endonuclease</keyword>
<dbReference type="PANTHER" id="PTHR14859">
    <property type="entry name" value="CALCOFLUOR WHITE HYPERSENSITIVE PROTEIN PRECURSOR"/>
    <property type="match status" value="1"/>
</dbReference>
<feature type="transmembrane region" description="Helical" evidence="1">
    <location>
        <begin position="98"/>
        <end position="119"/>
    </location>
</feature>
<feature type="transmembrane region" description="Helical" evidence="1">
    <location>
        <begin position="304"/>
        <end position="324"/>
    </location>
</feature>
<evidence type="ECO:0000259" key="2">
    <source>
        <dbReference type="Pfam" id="PF03372"/>
    </source>
</evidence>
<sequence length="635" mass="65978">MTAPASKFTSKYLALLVLVTALAAELIRFSGPLLDSAIERNGVIVAGTIALGTYLAPGLFALTLSARRQVSGSMVMIAVVALGVARLLLVLLDGTVLFGVGLATVALAIATLTIVAGAVSQEGPRTVGTGIGLGLMLSGALNLSLKTLDPIWQSSTVASVSSAVLVVATIILGSAVRESEPQPHVRGLWAIGPVLSLGVVIFANPAFIASQSHLPLWVSAGVLLGVSLALPHVLNRAYEHKLVHAIVVVLAVATIFFVPSWPATPGPLVSIAISVFVALLGLSSLALLTVMVSRTPDRNSSGPLALAATGAGASVILPILLFQLDYDIPLGFPNALLFVATAAFLGGAALRVGAHSPYESGPNAVAPKTVPLVIATISALGVIGAIQTSGLTAQAPAGHVAGDSARVLNWNLHYGTSTSPAVELQAIAELIRQEQATVVTLQEVSRGWILGGGVDMATYLANELGMEFAFVGAADQQFGNALLWHPDTPITDIERIALTYGDGPQRRSAIGGTLNLAQGEFWVSTAHLQHRAENTPTRILQLDDMFADMPSGGPALITGDFNAEPGWPEIAYLTEHGFISGQDTAGDPSQLTWPASDPNIRIDWMSAKDLKFSEFEVLPSQISDHTPQVATVSLN</sequence>
<feature type="transmembrane region" description="Helical" evidence="1">
    <location>
        <begin position="242"/>
        <end position="262"/>
    </location>
</feature>
<dbReference type="GO" id="GO:0004519">
    <property type="term" value="F:endonuclease activity"/>
    <property type="evidence" value="ECO:0007669"/>
    <property type="project" value="UniProtKB-KW"/>
</dbReference>
<feature type="transmembrane region" description="Helical" evidence="1">
    <location>
        <begin position="365"/>
        <end position="386"/>
    </location>
</feature>
<reference evidence="3" key="1">
    <citation type="submission" date="2024-02" db="EMBL/GenBank/DDBJ databases">
        <title>Tomenella chthoni gen. nov. sp. nov., a member of the family Jonesiaceae isolated from bat guano.</title>
        <authorList>
            <person name="Miller S.L."/>
            <person name="King J."/>
            <person name="Sankaranarayanan K."/>
            <person name="Lawson P.A."/>
        </authorList>
    </citation>
    <scope>NUCLEOTIDE SEQUENCE</scope>
    <source>
        <strain evidence="3">BS-20</strain>
    </source>
</reference>
<dbReference type="Pfam" id="PF03372">
    <property type="entry name" value="Exo_endo_phos"/>
    <property type="match status" value="1"/>
</dbReference>
<proteinExistence type="predicted"/>
<dbReference type="GO" id="GO:0016020">
    <property type="term" value="C:membrane"/>
    <property type="evidence" value="ECO:0007669"/>
    <property type="project" value="GOC"/>
</dbReference>
<dbReference type="AlphaFoldDB" id="A0AAU7DY75"/>
<dbReference type="PANTHER" id="PTHR14859:SF1">
    <property type="entry name" value="PGAP2-INTERACTING PROTEIN"/>
    <property type="match status" value="1"/>
</dbReference>
<feature type="domain" description="Endonuclease/exonuclease/phosphatase" evidence="2">
    <location>
        <begin position="409"/>
        <end position="625"/>
    </location>
</feature>
<feature type="transmembrane region" description="Helical" evidence="1">
    <location>
        <begin position="188"/>
        <end position="208"/>
    </location>
</feature>
<name>A0AAU7DY75_9MICO</name>
<feature type="transmembrane region" description="Helical" evidence="1">
    <location>
        <begin position="12"/>
        <end position="31"/>
    </location>
</feature>
<dbReference type="EMBL" id="CP146203">
    <property type="protein sequence ID" value="XBH22314.1"/>
    <property type="molecule type" value="Genomic_DNA"/>
</dbReference>
<keyword evidence="3" id="KW-0378">Hydrolase</keyword>